<evidence type="ECO:0000313" key="7">
    <source>
        <dbReference type="EMBL" id="KAK7253439.1"/>
    </source>
</evidence>
<sequence>MASFAAPDSTSAPAGAATPPQDWLDITDDVAAAANSFTIDELLSADTFSLFESMSACELLDPKMDALGNEAPQPSVEERLRAGTIPLRLELGAALRVLDRLLALEVAWFAGASAHESVLTCFYARDPVFDAARSVDDSAGTAAVVAAVACSLWALEAARVAALRADIYEEEDFCASSGASGSGVGTDDRARALALAAEERLEALGGPDADAAARHVRHRRLLVEGLAAMLNTESSNATVLEAMVDALNGGGDAEGRDRSAADAAAGDAAFGPCRDESSATRGAAIKEGGYATYAERAESRAGKRRLASGLLRVLDLRRELAGFRFSSPDGARVPEALQGRYAEHGHLRVLRLVDLVGSEDRGGGRLCLPRSLAALELGGDGARLRQLLSHDDFGVHASSVVLGKGAKKCSVYSLVTDSLLSAGAPSCILSTRPGAEFAARAARATLDAARVATANRARLRARLPNLLLDWAALVQDGIEADGLCAAALGLGGDRNRVDVQYSHWSICTQVQYLYNWALRHSLLLMEQCLALDVHLELIASPKELEQVFWYWEYLLAARGTVASSAARHRVVMRDTLARQPDAPPLSDADAALEKLADDRDAACDAVLRAKRCLCRGLHQLCANANAAARAADPGYDDDAVYVAASLRFAKRFAHFSCFADPPHVSFADYERVAGAQRGGAAGRLADSASDLFQNAKQLLDQAAKIGDPAAALAGADVDGAELRALMKVAVANRVNIVREQAGGGATRGLDVAFKFHEHFPVLSSAAAASPP</sequence>
<dbReference type="InterPro" id="IPR057983">
    <property type="entry name" value="NAA35-like_N"/>
</dbReference>
<evidence type="ECO:0000259" key="5">
    <source>
        <dbReference type="Pfam" id="PF04112"/>
    </source>
</evidence>
<evidence type="ECO:0000256" key="1">
    <source>
        <dbReference type="ARBA" id="ARBA00004496"/>
    </source>
</evidence>
<dbReference type="Pfam" id="PF04112">
    <property type="entry name" value="Mak10"/>
    <property type="match status" value="1"/>
</dbReference>
<proteinExistence type="inferred from homology"/>
<name>A0ABR1GBR4_AURAN</name>
<feature type="domain" description="NAA35-like N-terminal" evidence="5">
    <location>
        <begin position="41"/>
        <end position="175"/>
    </location>
</feature>
<dbReference type="EMBL" id="JBBJCI010000035">
    <property type="protein sequence ID" value="KAK7253439.1"/>
    <property type="molecule type" value="Genomic_DNA"/>
</dbReference>
<evidence type="ECO:0000256" key="2">
    <source>
        <dbReference type="ARBA" id="ARBA00006289"/>
    </source>
</evidence>
<organism evidence="7 8">
    <name type="scientific">Aureococcus anophagefferens</name>
    <name type="common">Harmful bloom alga</name>
    <dbReference type="NCBI Taxonomy" id="44056"/>
    <lineage>
        <taxon>Eukaryota</taxon>
        <taxon>Sar</taxon>
        <taxon>Stramenopiles</taxon>
        <taxon>Ochrophyta</taxon>
        <taxon>Pelagophyceae</taxon>
        <taxon>Pelagomonadales</taxon>
        <taxon>Pelagomonadaceae</taxon>
        <taxon>Aureococcus</taxon>
    </lineage>
</organism>
<dbReference type="PANTHER" id="PTHR21373:SF0">
    <property type="entry name" value="N-ALPHA-ACETYLTRANSFERASE 35, NATC AUXILIARY SUBUNIT"/>
    <property type="match status" value="1"/>
</dbReference>
<evidence type="ECO:0000313" key="8">
    <source>
        <dbReference type="Proteomes" id="UP001363151"/>
    </source>
</evidence>
<dbReference type="InterPro" id="IPR057982">
    <property type="entry name" value="TPR_NAA35"/>
</dbReference>
<comment type="caution">
    <text evidence="7">The sequence shown here is derived from an EMBL/GenBank/DDBJ whole genome shotgun (WGS) entry which is preliminary data.</text>
</comment>
<dbReference type="InterPro" id="IPR007244">
    <property type="entry name" value="Naa35_N"/>
</dbReference>
<dbReference type="Pfam" id="PF25789">
    <property type="entry name" value="TPR_NAA35"/>
    <property type="match status" value="1"/>
</dbReference>
<keyword evidence="8" id="KW-1185">Reference proteome</keyword>
<evidence type="ECO:0000256" key="3">
    <source>
        <dbReference type="ARBA" id="ARBA00022490"/>
    </source>
</evidence>
<comment type="similarity">
    <text evidence="2">Belongs to the MAK10 family.</text>
</comment>
<accession>A0ABR1GBR4</accession>
<protein>
    <submittedName>
        <fullName evidence="7">N(Alpha)-terminal acetyltransferase</fullName>
    </submittedName>
</protein>
<dbReference type="PANTHER" id="PTHR21373">
    <property type="entry name" value="GLUCOSE REPRESSIBLE PROTEIN MAK10"/>
    <property type="match status" value="1"/>
</dbReference>
<keyword evidence="3" id="KW-0963">Cytoplasm</keyword>
<feature type="region of interest" description="Disordered" evidence="4">
    <location>
        <begin position="1"/>
        <end position="20"/>
    </location>
</feature>
<gene>
    <name evidence="7" type="primary">MAK10</name>
    <name evidence="7" type="ORF">SO694_00001846</name>
</gene>
<evidence type="ECO:0000259" key="6">
    <source>
        <dbReference type="Pfam" id="PF25789"/>
    </source>
</evidence>
<reference evidence="7 8" key="1">
    <citation type="submission" date="2024-03" db="EMBL/GenBank/DDBJ databases">
        <title>Aureococcus anophagefferens CCMP1851 and Kratosvirus quantuckense: Draft genome of a second virus-susceptible host strain in the model system.</title>
        <authorList>
            <person name="Chase E."/>
            <person name="Truchon A.R."/>
            <person name="Schepens W."/>
            <person name="Wilhelm S.W."/>
        </authorList>
    </citation>
    <scope>NUCLEOTIDE SEQUENCE [LARGE SCALE GENOMIC DNA]</scope>
    <source>
        <strain evidence="7 8">CCMP1851</strain>
    </source>
</reference>
<dbReference type="Proteomes" id="UP001363151">
    <property type="component" value="Unassembled WGS sequence"/>
</dbReference>
<evidence type="ECO:0000256" key="4">
    <source>
        <dbReference type="SAM" id="MobiDB-lite"/>
    </source>
</evidence>
<feature type="domain" description="NAA35-like TPR repeats" evidence="6">
    <location>
        <begin position="409"/>
        <end position="762"/>
    </location>
</feature>
<comment type="subcellular location">
    <subcellularLocation>
        <location evidence="1">Cytoplasm</location>
    </subcellularLocation>
</comment>